<organism evidence="1 2">
    <name type="scientific">Tritonibacter horizontis</name>
    <dbReference type="NCBI Taxonomy" id="1768241"/>
    <lineage>
        <taxon>Bacteria</taxon>
        <taxon>Pseudomonadati</taxon>
        <taxon>Pseudomonadota</taxon>
        <taxon>Alphaproteobacteria</taxon>
        <taxon>Rhodobacterales</taxon>
        <taxon>Paracoccaceae</taxon>
        <taxon>Tritonibacter</taxon>
    </lineage>
</organism>
<dbReference type="Gene3D" id="2.150.10.10">
    <property type="entry name" value="Serralysin-like metalloprotease, C-terminal"/>
    <property type="match status" value="3"/>
</dbReference>
<accession>A0A132C0H2</accession>
<keyword evidence="2" id="KW-1185">Reference proteome</keyword>
<sequence>MAKFTWFDGNQGAFRWDDLHRFDVSRATQKVIIGEYNGVDGALEETRQPARFKMVLDQAETSEDANGDRFYTGGTVAKIYWYNSDGDVIKKATGLSVDLSHAWTFVQEGNARGLQAMLYDGGQVFVGSDDGMNPNGWNGDDIGTGYGDDTVRGRGGDDYIVDRGGSDIYNGGDGFDRVSYNEVFWQPWLGDQGIEADLRAGTVIGPDGTTDTLISIEGLRGTHFDDVMKGDSNHNIFLGLKGDDTINGRGGIDSVRYDRDIQQGGTNGVTVNLRTGTATDGFGDTDTLINIEDVRGSIFDDLLKDSSGDNTLQGRDGDDTLRASAGNDWLEGDNGADLFQFASRRFGADTIADFEVGTDQIEILKAKRFGQLTIEDNGDGNAVVSFARGEVELVGVSADDLSADDFLF</sequence>
<dbReference type="InterPro" id="IPR001343">
    <property type="entry name" value="Hemolysn_Ca-bd"/>
</dbReference>
<dbReference type="Proteomes" id="UP000068382">
    <property type="component" value="Unassembled WGS sequence"/>
</dbReference>
<dbReference type="Pfam" id="PF00353">
    <property type="entry name" value="HemolysinCabind"/>
    <property type="match status" value="3"/>
</dbReference>
<name>A0A132C0H2_9RHOB</name>
<dbReference type="OrthoDB" id="9773411at2"/>
<gene>
    <name evidence="1" type="primary">cya_4</name>
    <name evidence="1" type="ORF">TRIHO_16030</name>
</gene>
<reference evidence="1 2" key="1">
    <citation type="submission" date="2015-12" db="EMBL/GenBank/DDBJ databases">
        <title>Genome sequence of the marine Rhodobacteraceae strain O3.65, Candidatus Tritonibacter horizontis.</title>
        <authorList>
            <person name="Poehlein A."/>
            <person name="Giebel H.A."/>
            <person name="Voget S."/>
            <person name="Brinkhoff T."/>
        </authorList>
    </citation>
    <scope>NUCLEOTIDE SEQUENCE [LARGE SCALE GENOMIC DNA]</scope>
    <source>
        <strain evidence="1 2">O3.65</strain>
    </source>
</reference>
<dbReference type="SUPFAM" id="SSF51120">
    <property type="entry name" value="beta-Roll"/>
    <property type="match status" value="1"/>
</dbReference>
<dbReference type="InterPro" id="IPR011049">
    <property type="entry name" value="Serralysin-like_metalloprot_C"/>
</dbReference>
<evidence type="ECO:0000313" key="2">
    <source>
        <dbReference type="Proteomes" id="UP000068382"/>
    </source>
</evidence>
<evidence type="ECO:0000313" key="1">
    <source>
        <dbReference type="EMBL" id="KUP93580.1"/>
    </source>
</evidence>
<protein>
    <submittedName>
        <fullName evidence="1">Bifunctional hemolysin/adenylate cyclase</fullName>
    </submittedName>
</protein>
<dbReference type="AlphaFoldDB" id="A0A132C0H2"/>
<proteinExistence type="predicted"/>
<dbReference type="RefSeq" id="WP_068241866.1">
    <property type="nucleotide sequence ID" value="NZ_LPUY01000049.1"/>
</dbReference>
<dbReference type="GO" id="GO:0005509">
    <property type="term" value="F:calcium ion binding"/>
    <property type="evidence" value="ECO:0007669"/>
    <property type="project" value="InterPro"/>
</dbReference>
<dbReference type="EMBL" id="LPUY01000049">
    <property type="protein sequence ID" value="KUP93580.1"/>
    <property type="molecule type" value="Genomic_DNA"/>
</dbReference>
<comment type="caution">
    <text evidence="1">The sequence shown here is derived from an EMBL/GenBank/DDBJ whole genome shotgun (WGS) entry which is preliminary data.</text>
</comment>